<keyword evidence="4" id="KW-1185">Reference proteome</keyword>
<feature type="chain" id="PRO_5015925332" description="Secreted protein" evidence="2">
    <location>
        <begin position="30"/>
        <end position="126"/>
    </location>
</feature>
<dbReference type="OrthoDB" id="7314443at2759"/>
<dbReference type="EMBL" id="KZ149996">
    <property type="protein sequence ID" value="PZC75430.1"/>
    <property type="molecule type" value="Genomic_DNA"/>
</dbReference>
<evidence type="ECO:0000313" key="3">
    <source>
        <dbReference type="EMBL" id="PZC75430.1"/>
    </source>
</evidence>
<evidence type="ECO:0000256" key="1">
    <source>
        <dbReference type="SAM" id="MobiDB-lite"/>
    </source>
</evidence>
<protein>
    <recommendedName>
        <fullName evidence="5">Secreted protein</fullName>
    </recommendedName>
</protein>
<evidence type="ECO:0000313" key="4">
    <source>
        <dbReference type="Proteomes" id="UP000249218"/>
    </source>
</evidence>
<dbReference type="Proteomes" id="UP000249218">
    <property type="component" value="Unassembled WGS sequence"/>
</dbReference>
<name>A0A2W1BRL9_HELAM</name>
<proteinExistence type="predicted"/>
<gene>
    <name evidence="3" type="primary">HaOG206099</name>
    <name evidence="3" type="ORF">B5X24_HaOG206099</name>
</gene>
<reference evidence="3 4" key="1">
    <citation type="journal article" date="2017" name="BMC Biol.">
        <title>Genomic innovations, transcriptional plasticity and gene loss underlying the evolution and divergence of two highly polyphagous and invasive Helicoverpa pest species.</title>
        <authorList>
            <person name="Pearce S.L."/>
            <person name="Clarke D.F."/>
            <person name="East P.D."/>
            <person name="Elfekih S."/>
            <person name="Gordon K.H."/>
            <person name="Jermiin L.S."/>
            <person name="McGaughran A."/>
            <person name="Oakeshott J.G."/>
            <person name="Papanikolaou A."/>
            <person name="Perera O.P."/>
            <person name="Rane R.V."/>
            <person name="Richards S."/>
            <person name="Tay W.T."/>
            <person name="Walsh T.K."/>
            <person name="Anderson A."/>
            <person name="Anderson C.J."/>
            <person name="Asgari S."/>
            <person name="Board P.G."/>
            <person name="Bretschneider A."/>
            <person name="Campbell P.M."/>
            <person name="Chertemps T."/>
            <person name="Christeller J.T."/>
            <person name="Coppin C.W."/>
            <person name="Downes S.J."/>
            <person name="Duan G."/>
            <person name="Farnsworth C.A."/>
            <person name="Good R.T."/>
            <person name="Han L.B."/>
            <person name="Han Y.C."/>
            <person name="Hatje K."/>
            <person name="Horne I."/>
            <person name="Huang Y.P."/>
            <person name="Hughes D.S."/>
            <person name="Jacquin-Joly E."/>
            <person name="James W."/>
            <person name="Jhangiani S."/>
            <person name="Kollmar M."/>
            <person name="Kuwar S.S."/>
            <person name="Li S."/>
            <person name="Liu N.Y."/>
            <person name="Maibeche M.T."/>
            <person name="Miller J.R."/>
            <person name="Montagne N."/>
            <person name="Perry T."/>
            <person name="Qu J."/>
            <person name="Song S.V."/>
            <person name="Sutton G.G."/>
            <person name="Vogel H."/>
            <person name="Walenz B.P."/>
            <person name="Xu W."/>
            <person name="Zhang H.J."/>
            <person name="Zou Z."/>
            <person name="Batterham P."/>
            <person name="Edwards O.R."/>
            <person name="Feyereisen R."/>
            <person name="Gibbs R.A."/>
            <person name="Heckel D.G."/>
            <person name="McGrath A."/>
            <person name="Robin C."/>
            <person name="Scherer S.E."/>
            <person name="Worley K.C."/>
            <person name="Wu Y.D."/>
        </authorList>
    </citation>
    <scope>NUCLEOTIDE SEQUENCE [LARGE SCALE GENOMIC DNA]</scope>
    <source>
        <strain evidence="3">Harm_GR_Male_#8</strain>
        <tissue evidence="3">Whole organism</tissue>
    </source>
</reference>
<feature type="signal peptide" evidence="2">
    <location>
        <begin position="1"/>
        <end position="29"/>
    </location>
</feature>
<accession>A0A2W1BRL9</accession>
<evidence type="ECO:0000256" key="2">
    <source>
        <dbReference type="SAM" id="SignalP"/>
    </source>
</evidence>
<evidence type="ECO:0008006" key="5">
    <source>
        <dbReference type="Google" id="ProtNLM"/>
    </source>
</evidence>
<feature type="region of interest" description="Disordered" evidence="1">
    <location>
        <begin position="95"/>
        <end position="126"/>
    </location>
</feature>
<dbReference type="AlphaFoldDB" id="A0A2W1BRL9"/>
<keyword evidence="2" id="KW-0732">Signal</keyword>
<organism evidence="3 4">
    <name type="scientific">Helicoverpa armigera</name>
    <name type="common">Cotton bollworm</name>
    <name type="synonym">Heliothis armigera</name>
    <dbReference type="NCBI Taxonomy" id="29058"/>
    <lineage>
        <taxon>Eukaryota</taxon>
        <taxon>Metazoa</taxon>
        <taxon>Ecdysozoa</taxon>
        <taxon>Arthropoda</taxon>
        <taxon>Hexapoda</taxon>
        <taxon>Insecta</taxon>
        <taxon>Pterygota</taxon>
        <taxon>Neoptera</taxon>
        <taxon>Endopterygota</taxon>
        <taxon>Lepidoptera</taxon>
        <taxon>Glossata</taxon>
        <taxon>Ditrysia</taxon>
        <taxon>Noctuoidea</taxon>
        <taxon>Noctuidae</taxon>
        <taxon>Heliothinae</taxon>
        <taxon>Helicoverpa</taxon>
    </lineage>
</organism>
<sequence length="126" mass="13605">MTSAVLLQALVALCTVLVVLIHQQWTCAGLPVSTLRLLGLAAKRTISDDQQVAGQPPHLPAKIFAAGVAPQTKYGPAQTKTCPCGGDWRLPSSATPWKQWGRQPSYKRDPDISVDNECIGHSPRIH</sequence>